<gene>
    <name evidence="1" type="ORF">QFZ49_003247</name>
</gene>
<protein>
    <submittedName>
        <fullName evidence="1">Uncharacterized protein</fullName>
    </submittedName>
</protein>
<accession>A0ABU0RMU3</accession>
<comment type="caution">
    <text evidence="1">The sequence shown here is derived from an EMBL/GenBank/DDBJ whole genome shotgun (WGS) entry which is preliminary data.</text>
</comment>
<dbReference type="EMBL" id="JAUSZS010000004">
    <property type="protein sequence ID" value="MDQ0933307.1"/>
    <property type="molecule type" value="Genomic_DNA"/>
</dbReference>
<name>A0ABU0RMU3_9ACTN</name>
<proteinExistence type="predicted"/>
<reference evidence="1 2" key="1">
    <citation type="submission" date="2023-07" db="EMBL/GenBank/DDBJ databases">
        <title>Comparative genomics of wheat-associated soil bacteria to identify genetic determinants of phenazine resistance.</title>
        <authorList>
            <person name="Mouncey N."/>
        </authorList>
    </citation>
    <scope>NUCLEOTIDE SEQUENCE [LARGE SCALE GENOMIC DNA]</scope>
    <source>
        <strain evidence="1 2">W2I16</strain>
    </source>
</reference>
<evidence type="ECO:0000313" key="2">
    <source>
        <dbReference type="Proteomes" id="UP001223072"/>
    </source>
</evidence>
<organism evidence="1 2">
    <name type="scientific">Streptomyces turgidiscabies</name>
    <dbReference type="NCBI Taxonomy" id="85558"/>
    <lineage>
        <taxon>Bacteria</taxon>
        <taxon>Bacillati</taxon>
        <taxon>Actinomycetota</taxon>
        <taxon>Actinomycetes</taxon>
        <taxon>Kitasatosporales</taxon>
        <taxon>Streptomycetaceae</taxon>
        <taxon>Streptomyces</taxon>
    </lineage>
</organism>
<evidence type="ECO:0000313" key="1">
    <source>
        <dbReference type="EMBL" id="MDQ0933307.1"/>
    </source>
</evidence>
<dbReference type="Proteomes" id="UP001223072">
    <property type="component" value="Unassembled WGS sequence"/>
</dbReference>
<keyword evidence="2" id="KW-1185">Reference proteome</keyword>
<sequence length="39" mass="4603">MHIAVINRWPRFHTGPRWDFSLGRFEDLISYIVDPTGTT</sequence>